<dbReference type="Proteomes" id="UP000194457">
    <property type="component" value="Chromosome"/>
</dbReference>
<feature type="domain" description="KfrA N-terminal DNA-binding" evidence="2">
    <location>
        <begin position="8"/>
        <end position="119"/>
    </location>
</feature>
<reference evidence="3 4" key="1">
    <citation type="submission" date="2017-05" db="EMBL/GenBank/DDBJ databases">
        <authorList>
            <person name="Song R."/>
            <person name="Chenine A.L."/>
            <person name="Ruprecht R.M."/>
        </authorList>
    </citation>
    <scope>NUCLEOTIDE SEQUENCE [LARGE SCALE GENOMIC DNA]</scope>
    <source>
        <strain evidence="3">SW32</strain>
    </source>
</reference>
<feature type="region of interest" description="Disordered" evidence="1">
    <location>
        <begin position="173"/>
        <end position="208"/>
    </location>
</feature>
<evidence type="ECO:0000313" key="3">
    <source>
        <dbReference type="EMBL" id="ART61692.1"/>
    </source>
</evidence>
<accession>A0A240UKX8</accession>
<sequence>MARSGVQFEDVQRAIETLIQRGDVPSVQRIREVLGTGSFTTISDHLREWRARREENRDVPLPQAIPERLHDALAGLWQQAQEEAGEALSFYRQQSDEQVEQAQEETRQAQRRVEDTEQRLAALSERLDSTAARLEEKATSLARLESEAAHLRGQLEERDQRLAMRDRQINTLSEERDRLEREHHENLEQLDQTYKRRLSQEESRHESAENRLMQLLDSARHEKQELEKQARRRHEQLEERIEKITAQMEQQRRTLQEEERKMRDLSQHARHNEQQLQESRGREDHLSGLLAERDQELARLRTELRVLQERLSKAPIPPFVY</sequence>
<evidence type="ECO:0000256" key="1">
    <source>
        <dbReference type="SAM" id="MobiDB-lite"/>
    </source>
</evidence>
<evidence type="ECO:0000313" key="4">
    <source>
        <dbReference type="Proteomes" id="UP000194457"/>
    </source>
</evidence>
<feature type="compositionally biased region" description="Basic and acidic residues" evidence="1">
    <location>
        <begin position="173"/>
        <end position="187"/>
    </location>
</feature>
<name>A0A240UKX8_9GAMM</name>
<dbReference type="RefSeq" id="WP_086898967.1">
    <property type="nucleotide sequence ID" value="NZ_CP021358.1"/>
</dbReference>
<feature type="region of interest" description="Disordered" evidence="1">
    <location>
        <begin position="94"/>
        <end position="117"/>
    </location>
</feature>
<dbReference type="KEGG" id="kma:B9H00_00290"/>
<feature type="region of interest" description="Disordered" evidence="1">
    <location>
        <begin position="248"/>
        <end position="285"/>
    </location>
</feature>
<gene>
    <name evidence="3" type="ORF">B9H00_00290</name>
</gene>
<keyword evidence="4" id="KW-1185">Reference proteome</keyword>
<dbReference type="InterPro" id="IPR021104">
    <property type="entry name" value="KfrA_DNA-bd_N"/>
</dbReference>
<feature type="compositionally biased region" description="Basic and acidic residues" evidence="1">
    <location>
        <begin position="250"/>
        <end position="285"/>
    </location>
</feature>
<proteinExistence type="predicted"/>
<protein>
    <recommendedName>
        <fullName evidence="2">KfrA N-terminal DNA-binding domain-containing protein</fullName>
    </recommendedName>
</protein>
<dbReference type="EMBL" id="CP021358">
    <property type="protein sequence ID" value="ART61692.1"/>
    <property type="molecule type" value="Genomic_DNA"/>
</dbReference>
<dbReference type="OrthoDB" id="583532at2"/>
<organism evidence="3 4">
    <name type="scientific">Kushneria marisflavi</name>
    <dbReference type="NCBI Taxonomy" id="157779"/>
    <lineage>
        <taxon>Bacteria</taxon>
        <taxon>Pseudomonadati</taxon>
        <taxon>Pseudomonadota</taxon>
        <taxon>Gammaproteobacteria</taxon>
        <taxon>Oceanospirillales</taxon>
        <taxon>Halomonadaceae</taxon>
        <taxon>Kushneria</taxon>
    </lineage>
</organism>
<feature type="compositionally biased region" description="Basic and acidic residues" evidence="1">
    <location>
        <begin position="198"/>
        <end position="208"/>
    </location>
</feature>
<dbReference type="Pfam" id="PF11740">
    <property type="entry name" value="KfrA_N"/>
    <property type="match status" value="1"/>
</dbReference>
<dbReference type="AlphaFoldDB" id="A0A240UKX8"/>
<evidence type="ECO:0000259" key="2">
    <source>
        <dbReference type="Pfam" id="PF11740"/>
    </source>
</evidence>
<feature type="compositionally biased region" description="Basic and acidic residues" evidence="1">
    <location>
        <begin position="104"/>
        <end position="117"/>
    </location>
</feature>